<keyword evidence="4" id="KW-1185">Reference proteome</keyword>
<dbReference type="AlphaFoldDB" id="A0A3G8ZP29"/>
<dbReference type="GO" id="GO:0046872">
    <property type="term" value="F:metal ion binding"/>
    <property type="evidence" value="ECO:0007669"/>
    <property type="project" value="UniProtKB-KW"/>
</dbReference>
<protein>
    <submittedName>
        <fullName evidence="3">Amidohydrolase</fullName>
    </submittedName>
</protein>
<dbReference type="RefSeq" id="WP_124799466.1">
    <property type="nucleotide sequence ID" value="NZ_CP034170.1"/>
</dbReference>
<evidence type="ECO:0000313" key="4">
    <source>
        <dbReference type="Proteomes" id="UP000268084"/>
    </source>
</evidence>
<keyword evidence="3" id="KW-0378">Hydrolase</keyword>
<dbReference type="Gene3D" id="3.40.630.10">
    <property type="entry name" value="Zn peptidases"/>
    <property type="match status" value="1"/>
</dbReference>
<dbReference type="InterPro" id="IPR002933">
    <property type="entry name" value="Peptidase_M20"/>
</dbReference>
<dbReference type="GO" id="GO:0016787">
    <property type="term" value="F:hydrolase activity"/>
    <property type="evidence" value="ECO:0007669"/>
    <property type="project" value="UniProtKB-KW"/>
</dbReference>
<sequence length="415" mass="43784">MSSAHNSHNRPVVPPAGIPDLGTGHGPDWLDKFLQDNLATVLEWRRDIHAHPELSHLEHRTTDFIASTLDDAGIVSRIFPGGTGLMAEVGPAGSEYRTVGLRADVDALPLPEATGLGFSSTVEGVSHACGHDAHLAIVLGAALALNSAPDLPGRVRFLFQPAEEIQPGGAYDVVEAGGINGVDRIFALHCDPRTEVGKVGLKVGPITSTADVIEIRLTSPGGHTARPHLTGDLVFGLGVLITGLPTMLTRRMDPRSAPVLVWGAVDAGKAANAIPQSGSLKGTLRIMQREAWDAAEPLLAELTTELLAPLKLTHEFIYTRGVPPVVNDEESVELLREGIAAGLGEAAITTTEQSTGAEDFAVYLDHIPGALARLGVWDGHSKQVDLHSPTFELDERAIAVGIRTVVNVALAALKV</sequence>
<dbReference type="NCBIfam" id="TIGR01891">
    <property type="entry name" value="amidohydrolases"/>
    <property type="match status" value="1"/>
</dbReference>
<dbReference type="Proteomes" id="UP000268084">
    <property type="component" value="Chromosome"/>
</dbReference>
<dbReference type="PANTHER" id="PTHR11014:SF63">
    <property type="entry name" value="METALLOPEPTIDASE, PUTATIVE (AFU_ORTHOLOGUE AFUA_6G09600)-RELATED"/>
    <property type="match status" value="1"/>
</dbReference>
<dbReference type="SUPFAM" id="SSF53187">
    <property type="entry name" value="Zn-dependent exopeptidases"/>
    <property type="match status" value="1"/>
</dbReference>
<comment type="cofactor">
    <cofactor evidence="1">
        <name>Mn(2+)</name>
        <dbReference type="ChEBI" id="CHEBI:29035"/>
    </cofactor>
    <text evidence="1">The Mn(2+) ion enhances activity.</text>
</comment>
<dbReference type="Pfam" id="PF01546">
    <property type="entry name" value="Peptidase_M20"/>
    <property type="match status" value="1"/>
</dbReference>
<feature type="binding site" evidence="1">
    <location>
        <position position="387"/>
    </location>
    <ligand>
        <name>Mn(2+)</name>
        <dbReference type="ChEBI" id="CHEBI:29035"/>
        <label>2</label>
    </ligand>
</feature>
<dbReference type="EMBL" id="CP034170">
    <property type="protein sequence ID" value="AZI58557.1"/>
    <property type="molecule type" value="Genomic_DNA"/>
</dbReference>
<accession>A0A3G8ZP29</accession>
<feature type="binding site" evidence="1">
    <location>
        <position position="129"/>
    </location>
    <ligand>
        <name>Mn(2+)</name>
        <dbReference type="ChEBI" id="CHEBI:29035"/>
        <label>2</label>
    </ligand>
</feature>
<dbReference type="PIRSF" id="PIRSF005962">
    <property type="entry name" value="Pept_M20D_amidohydro"/>
    <property type="match status" value="1"/>
</dbReference>
<name>A0A3G8ZP29_9ACTN</name>
<feature type="region of interest" description="Disordered" evidence="2">
    <location>
        <begin position="1"/>
        <end position="20"/>
    </location>
</feature>
<reference evidence="3 4" key="1">
    <citation type="submission" date="2018-11" db="EMBL/GenBank/DDBJ databases">
        <authorList>
            <person name="Da X."/>
        </authorList>
    </citation>
    <scope>NUCLEOTIDE SEQUENCE [LARGE SCALE GENOMIC DNA]</scope>
    <source>
        <strain evidence="3 4">S14-144</strain>
    </source>
</reference>
<feature type="binding site" evidence="1">
    <location>
        <position position="131"/>
    </location>
    <ligand>
        <name>Mn(2+)</name>
        <dbReference type="ChEBI" id="CHEBI:29035"/>
        <label>2</label>
    </ligand>
</feature>
<dbReference type="PANTHER" id="PTHR11014">
    <property type="entry name" value="PEPTIDASE M20 FAMILY MEMBER"/>
    <property type="match status" value="1"/>
</dbReference>
<organism evidence="3 4">
    <name type="scientific">Nakamurella antarctica</name>
    <dbReference type="NCBI Taxonomy" id="1902245"/>
    <lineage>
        <taxon>Bacteria</taxon>
        <taxon>Bacillati</taxon>
        <taxon>Actinomycetota</taxon>
        <taxon>Actinomycetes</taxon>
        <taxon>Nakamurellales</taxon>
        <taxon>Nakamurellaceae</taxon>
        <taxon>Nakamurella</taxon>
    </lineage>
</organism>
<proteinExistence type="predicted"/>
<keyword evidence="1" id="KW-0464">Manganese</keyword>
<keyword evidence="1" id="KW-0479">Metal-binding</keyword>
<dbReference type="InterPro" id="IPR017439">
    <property type="entry name" value="Amidohydrolase"/>
</dbReference>
<dbReference type="KEGG" id="nak:EH165_10870"/>
<feature type="binding site" evidence="1">
    <location>
        <position position="164"/>
    </location>
    <ligand>
        <name>Mn(2+)</name>
        <dbReference type="ChEBI" id="CHEBI:29035"/>
        <label>2</label>
    </ligand>
</feature>
<evidence type="ECO:0000313" key="3">
    <source>
        <dbReference type="EMBL" id="AZI58557.1"/>
    </source>
</evidence>
<dbReference type="InterPro" id="IPR036264">
    <property type="entry name" value="Bact_exopeptidase_dim_dom"/>
</dbReference>
<evidence type="ECO:0000256" key="2">
    <source>
        <dbReference type="SAM" id="MobiDB-lite"/>
    </source>
</evidence>
<feature type="binding site" evidence="1">
    <location>
        <position position="189"/>
    </location>
    <ligand>
        <name>Mn(2+)</name>
        <dbReference type="ChEBI" id="CHEBI:29035"/>
        <label>2</label>
    </ligand>
</feature>
<evidence type="ECO:0000256" key="1">
    <source>
        <dbReference type="PIRSR" id="PIRSR005962-1"/>
    </source>
</evidence>
<dbReference type="SUPFAM" id="SSF55031">
    <property type="entry name" value="Bacterial exopeptidase dimerisation domain"/>
    <property type="match status" value="1"/>
</dbReference>
<gene>
    <name evidence="3" type="ORF">EH165_10870</name>
</gene>
<reference evidence="3 4" key="2">
    <citation type="submission" date="2018-12" db="EMBL/GenBank/DDBJ databases">
        <title>Nakamurella antarcticus sp. nov., isolated from Antarctica South Shetland Islands soil.</title>
        <authorList>
            <person name="Peng F."/>
        </authorList>
    </citation>
    <scope>NUCLEOTIDE SEQUENCE [LARGE SCALE GENOMIC DNA]</scope>
    <source>
        <strain evidence="3 4">S14-144</strain>
    </source>
</reference>
<dbReference type="Gene3D" id="3.30.70.360">
    <property type="match status" value="1"/>
</dbReference>
<dbReference type="OrthoDB" id="9777385at2"/>